<dbReference type="InterPro" id="IPR056790">
    <property type="entry name" value="Ribophorin_II_C"/>
</dbReference>
<evidence type="ECO:0000313" key="16">
    <source>
        <dbReference type="EMBL" id="KIM70728.1"/>
    </source>
</evidence>
<reference evidence="17" key="2">
    <citation type="submission" date="2015-01" db="EMBL/GenBank/DDBJ databases">
        <title>Evolutionary Origins and Diversification of the Mycorrhizal Mutualists.</title>
        <authorList>
            <consortium name="DOE Joint Genome Institute"/>
            <consortium name="Mycorrhizal Genomics Consortium"/>
            <person name="Kohler A."/>
            <person name="Kuo A."/>
            <person name="Nagy L.G."/>
            <person name="Floudas D."/>
            <person name="Copeland A."/>
            <person name="Barry K.W."/>
            <person name="Cichocki N."/>
            <person name="Veneault-Fourrey C."/>
            <person name="LaButti K."/>
            <person name="Lindquist E.A."/>
            <person name="Lipzen A."/>
            <person name="Lundell T."/>
            <person name="Morin E."/>
            <person name="Murat C."/>
            <person name="Riley R."/>
            <person name="Ohm R."/>
            <person name="Sun H."/>
            <person name="Tunlid A."/>
            <person name="Henrissat B."/>
            <person name="Grigoriev I.V."/>
            <person name="Hibbett D.S."/>
            <person name="Martin F."/>
        </authorList>
    </citation>
    <scope>NUCLEOTIDE SEQUENCE [LARGE SCALE GENOMIC DNA]</scope>
    <source>
        <strain evidence="17">Foug A</strain>
    </source>
</reference>
<evidence type="ECO:0000256" key="12">
    <source>
        <dbReference type="SAM" id="Phobius"/>
    </source>
</evidence>
<dbReference type="OrthoDB" id="432292at2759"/>
<evidence type="ECO:0000256" key="5">
    <source>
        <dbReference type="ARBA" id="ARBA00022692"/>
    </source>
</evidence>
<comment type="function">
    <text evidence="1">Subunit of the oligosaccharyl transferase (OST) complex that catalyzes the initial transfer of a defined glycan (Glc(3)Man(9)GlcNAc(2) in eukaryotes) from the lipid carrier dolichol-pyrophosphate to an asparagine residue within an Asn-X-Ser/Thr consensus motif in nascent polypeptide chains, the first step in protein N-glycosylation. N-glycosylation occurs cotranslationally and the complex associates with the Sec61 complex at the channel-forming translocon complex that mediates protein translocation across the endoplasmic reticulum (ER). All subunits are required for a maximal enzyme activity.</text>
</comment>
<evidence type="ECO:0000256" key="3">
    <source>
        <dbReference type="ARBA" id="ARBA00004922"/>
    </source>
</evidence>
<feature type="signal peptide" evidence="13">
    <location>
        <begin position="1"/>
        <end position="20"/>
    </location>
</feature>
<keyword evidence="9 12" id="KW-0472">Membrane</keyword>
<accession>A0A0C3AAE5</accession>
<evidence type="ECO:0000256" key="13">
    <source>
        <dbReference type="SAM" id="SignalP"/>
    </source>
</evidence>
<dbReference type="GO" id="GO:0008250">
    <property type="term" value="C:oligosaccharyltransferase complex"/>
    <property type="evidence" value="ECO:0007669"/>
    <property type="project" value="InterPro"/>
</dbReference>
<dbReference type="UniPathway" id="UPA00378"/>
<keyword evidence="5 12" id="KW-0812">Transmembrane</keyword>
<feature type="domain" description="Ribophorin II C-terminal" evidence="15">
    <location>
        <begin position="176"/>
        <end position="273"/>
    </location>
</feature>
<keyword evidence="7" id="KW-0256">Endoplasmic reticulum</keyword>
<evidence type="ECO:0000259" key="14">
    <source>
        <dbReference type="Pfam" id="PF23860"/>
    </source>
</evidence>
<dbReference type="Pfam" id="PF23860">
    <property type="entry name" value="Ribophorin_II_3rd"/>
    <property type="match status" value="1"/>
</dbReference>
<evidence type="ECO:0000256" key="6">
    <source>
        <dbReference type="ARBA" id="ARBA00022729"/>
    </source>
</evidence>
<evidence type="ECO:0000256" key="7">
    <source>
        <dbReference type="ARBA" id="ARBA00022824"/>
    </source>
</evidence>
<name>A0A0C3AAE5_9AGAM</name>
<feature type="transmembrane region" description="Helical" evidence="12">
    <location>
        <begin position="186"/>
        <end position="209"/>
    </location>
</feature>
<evidence type="ECO:0000256" key="9">
    <source>
        <dbReference type="ARBA" id="ARBA00023136"/>
    </source>
</evidence>
<keyword evidence="8 12" id="KW-1133">Transmembrane helix</keyword>
<gene>
    <name evidence="16" type="ORF">SCLCIDRAFT_1206890</name>
</gene>
<protein>
    <recommendedName>
        <fullName evidence="11">Ribophorin II</fullName>
    </recommendedName>
    <alternativeName>
        <fullName evidence="10">Ribophorin-2</fullName>
    </alternativeName>
</protein>
<comment type="pathway">
    <text evidence="3">Protein modification; protein glycosylation.</text>
</comment>
<keyword evidence="17" id="KW-1185">Reference proteome</keyword>
<evidence type="ECO:0000256" key="11">
    <source>
        <dbReference type="ARBA" id="ARBA00032139"/>
    </source>
</evidence>
<evidence type="ECO:0000256" key="4">
    <source>
        <dbReference type="ARBA" id="ARBA00009038"/>
    </source>
</evidence>
<evidence type="ECO:0000256" key="2">
    <source>
        <dbReference type="ARBA" id="ARBA00004477"/>
    </source>
</evidence>
<feature type="transmembrane region" description="Helical" evidence="12">
    <location>
        <begin position="221"/>
        <end position="240"/>
    </location>
</feature>
<comment type="subcellular location">
    <subcellularLocation>
        <location evidence="2">Endoplasmic reticulum membrane</location>
        <topology evidence="2">Multi-pass membrane protein</topology>
    </subcellularLocation>
</comment>
<feature type="domain" description="Ribophorin II third" evidence="14">
    <location>
        <begin position="48"/>
        <end position="135"/>
    </location>
</feature>
<feature type="chain" id="PRO_5044190369" description="Ribophorin II" evidence="13">
    <location>
        <begin position="21"/>
        <end position="277"/>
    </location>
</feature>
<organism evidence="16 17">
    <name type="scientific">Scleroderma citrinum Foug A</name>
    <dbReference type="NCBI Taxonomy" id="1036808"/>
    <lineage>
        <taxon>Eukaryota</taxon>
        <taxon>Fungi</taxon>
        <taxon>Dikarya</taxon>
        <taxon>Basidiomycota</taxon>
        <taxon>Agaricomycotina</taxon>
        <taxon>Agaricomycetes</taxon>
        <taxon>Agaricomycetidae</taxon>
        <taxon>Boletales</taxon>
        <taxon>Sclerodermatineae</taxon>
        <taxon>Sclerodermataceae</taxon>
        <taxon>Scleroderma</taxon>
    </lineage>
</organism>
<dbReference type="Pfam" id="PF25147">
    <property type="entry name" value="Ribophorin_II_C"/>
    <property type="match status" value="1"/>
</dbReference>
<reference evidence="16 17" key="1">
    <citation type="submission" date="2014-04" db="EMBL/GenBank/DDBJ databases">
        <authorList>
            <consortium name="DOE Joint Genome Institute"/>
            <person name="Kuo A."/>
            <person name="Kohler A."/>
            <person name="Nagy L.G."/>
            <person name="Floudas D."/>
            <person name="Copeland A."/>
            <person name="Barry K.W."/>
            <person name="Cichocki N."/>
            <person name="Veneault-Fourrey C."/>
            <person name="LaButti K."/>
            <person name="Lindquist E.A."/>
            <person name="Lipzen A."/>
            <person name="Lundell T."/>
            <person name="Morin E."/>
            <person name="Murat C."/>
            <person name="Sun H."/>
            <person name="Tunlid A."/>
            <person name="Henrissat B."/>
            <person name="Grigoriev I.V."/>
            <person name="Hibbett D.S."/>
            <person name="Martin F."/>
            <person name="Nordberg H.P."/>
            <person name="Cantor M.N."/>
            <person name="Hua S.X."/>
        </authorList>
    </citation>
    <scope>NUCLEOTIDE SEQUENCE [LARGE SCALE GENOMIC DNA]</scope>
    <source>
        <strain evidence="16 17">Foug A</strain>
    </source>
</reference>
<dbReference type="HOGENOM" id="CLU_051361_1_1_1"/>
<evidence type="ECO:0000313" key="17">
    <source>
        <dbReference type="Proteomes" id="UP000053989"/>
    </source>
</evidence>
<dbReference type="PANTHER" id="PTHR12640:SF0">
    <property type="entry name" value="DOLICHYL-DIPHOSPHOOLIGOSACCHARIDE--PROTEIN GLYCOSYLTRANSFERASE SUBUNIT 2"/>
    <property type="match status" value="1"/>
</dbReference>
<dbReference type="InParanoid" id="A0A0C3AAE5"/>
<dbReference type="AlphaFoldDB" id="A0A0C3AAE5"/>
<dbReference type="EMBL" id="KN822004">
    <property type="protein sequence ID" value="KIM70728.1"/>
    <property type="molecule type" value="Genomic_DNA"/>
</dbReference>
<evidence type="ECO:0000256" key="8">
    <source>
        <dbReference type="ARBA" id="ARBA00022989"/>
    </source>
</evidence>
<evidence type="ECO:0000256" key="10">
    <source>
        <dbReference type="ARBA" id="ARBA00030078"/>
    </source>
</evidence>
<dbReference type="GO" id="GO:0006487">
    <property type="term" value="P:protein N-linked glycosylation"/>
    <property type="evidence" value="ECO:0007669"/>
    <property type="project" value="TreeGrafter"/>
</dbReference>
<keyword evidence="6 13" id="KW-0732">Signal</keyword>
<dbReference type="InterPro" id="IPR055374">
    <property type="entry name" value="Ribophorin_II_3rd"/>
</dbReference>
<proteinExistence type="inferred from homology"/>
<dbReference type="Proteomes" id="UP000053989">
    <property type="component" value="Unassembled WGS sequence"/>
</dbReference>
<dbReference type="InterPro" id="IPR008814">
    <property type="entry name" value="Swp1"/>
</dbReference>
<feature type="transmembrane region" description="Helical" evidence="12">
    <location>
        <begin position="246"/>
        <end position="266"/>
    </location>
</feature>
<dbReference type="PANTHER" id="PTHR12640">
    <property type="entry name" value="RIBOPHORIN II"/>
    <property type="match status" value="1"/>
</dbReference>
<evidence type="ECO:0000256" key="1">
    <source>
        <dbReference type="ARBA" id="ARBA00002791"/>
    </source>
</evidence>
<sequence>MVPRIALHLSWLLVAVYAHAASLSLQNPRFTITSSAATQLRADVLSLTKKPAPLKLGASDTLKLTFQITENSEGKGVQPHQTFVRFYDSISGEEGIQPVRVTPGGKAKFELNMARPPASLPPTSDRPLEVSLILGSFVHEPTKFDLFDLFVPPSQTPAPHVEEAKFHELPSIHHTFHPEQKLPPKFVSVVFTALVFSPWAVLLGLWSNVGLRVPHLFAPRIIPFIVLLGAFEALLCWYWVDLKLGQVLLYGGILAIPTVFAGRTALATTGNWRTAAH</sequence>
<dbReference type="STRING" id="1036808.A0A0C3AAE5"/>
<comment type="similarity">
    <text evidence="4">Belongs to the SWP1 family.</text>
</comment>
<evidence type="ECO:0000259" key="15">
    <source>
        <dbReference type="Pfam" id="PF25147"/>
    </source>
</evidence>